<gene>
    <name evidence="3" type="ORF">SLI_0228</name>
</gene>
<feature type="domain" description="GFO/IDH/MocA-like oxidoreductase" evidence="2">
    <location>
        <begin position="139"/>
        <end position="297"/>
    </location>
</feature>
<dbReference type="GeneID" id="91388804"/>
<dbReference type="InterPro" id="IPR000683">
    <property type="entry name" value="Gfo/Idh/MocA-like_OxRdtase_N"/>
</dbReference>
<evidence type="ECO:0000313" key="4">
    <source>
        <dbReference type="Proteomes" id="UP000014062"/>
    </source>
</evidence>
<organism evidence="3 4">
    <name type="scientific">Streptomyces lividans 1326</name>
    <dbReference type="NCBI Taxonomy" id="1200984"/>
    <lineage>
        <taxon>Bacteria</taxon>
        <taxon>Bacillati</taxon>
        <taxon>Actinomycetota</taxon>
        <taxon>Actinomycetes</taxon>
        <taxon>Kitasatosporales</taxon>
        <taxon>Streptomycetaceae</taxon>
        <taxon>Streptomyces</taxon>
    </lineage>
</organism>
<accession>A0A7U9DNS3</accession>
<evidence type="ECO:0000259" key="1">
    <source>
        <dbReference type="Pfam" id="PF01408"/>
    </source>
</evidence>
<reference evidence="4" key="1">
    <citation type="journal article" date="2013" name="Genome Biol. Evol.">
        <title>The genome sequence of Streptomyces lividans 66 reveals a novel tRNA-dependent peptide biosynthetic system within a metal-related genomic island.</title>
        <authorList>
            <person name="Cruz-Morales P."/>
            <person name="Vijgenboom E."/>
            <person name="Iruegas-Bocardo F."/>
            <person name="Girard G."/>
            <person name="Yanez-Guerra L.A."/>
            <person name="Ramos-Aboites H.E."/>
            <person name="Pernodet J.L."/>
            <person name="Anne J."/>
            <person name="van Wezel G.P."/>
            <person name="Barona-Gomez F."/>
        </authorList>
    </citation>
    <scope>NUCLEOTIDE SEQUENCE [LARGE SCALE GENOMIC DNA]</scope>
    <source>
        <strain evidence="4">1326</strain>
    </source>
</reference>
<dbReference type="Gene3D" id="3.30.360.10">
    <property type="entry name" value="Dihydrodipicolinate Reductase, domain 2"/>
    <property type="match status" value="1"/>
</dbReference>
<dbReference type="PANTHER" id="PTHR43708">
    <property type="entry name" value="CONSERVED EXPRESSED OXIDOREDUCTASE (EUROFUNG)"/>
    <property type="match status" value="1"/>
</dbReference>
<evidence type="ECO:0000259" key="2">
    <source>
        <dbReference type="Pfam" id="PF22725"/>
    </source>
</evidence>
<proteinExistence type="predicted"/>
<dbReference type="InterPro" id="IPR036291">
    <property type="entry name" value="NAD(P)-bd_dom_sf"/>
</dbReference>
<dbReference type="AlphaFoldDB" id="A0A7U9DNS3"/>
<evidence type="ECO:0000313" key="3">
    <source>
        <dbReference type="EMBL" id="EOY44947.1"/>
    </source>
</evidence>
<feature type="domain" description="Gfo/Idh/MocA-like oxidoreductase N-terminal" evidence="1">
    <location>
        <begin position="12"/>
        <end position="130"/>
    </location>
</feature>
<dbReference type="SUPFAM" id="SSF51735">
    <property type="entry name" value="NAD(P)-binding Rossmann-fold domains"/>
    <property type="match status" value="1"/>
</dbReference>
<dbReference type="PANTHER" id="PTHR43708:SF8">
    <property type="entry name" value="OXIDOREDUCTASE"/>
    <property type="match status" value="1"/>
</dbReference>
<dbReference type="SUPFAM" id="SSF55347">
    <property type="entry name" value="Glyceraldehyde-3-phosphate dehydrogenase-like, C-terminal domain"/>
    <property type="match status" value="1"/>
</dbReference>
<dbReference type="EMBL" id="CM001889">
    <property type="protein sequence ID" value="EOY44947.1"/>
    <property type="molecule type" value="Genomic_DNA"/>
</dbReference>
<dbReference type="Pfam" id="PF22725">
    <property type="entry name" value="GFO_IDH_MocA_C3"/>
    <property type="match status" value="1"/>
</dbReference>
<protein>
    <submittedName>
        <fullName evidence="3">Oxidoreductase</fullName>
    </submittedName>
</protein>
<dbReference type="Pfam" id="PF01408">
    <property type="entry name" value="GFO_IDH_MocA"/>
    <property type="match status" value="1"/>
</dbReference>
<dbReference type="Proteomes" id="UP000014062">
    <property type="component" value="Chromosome"/>
</dbReference>
<dbReference type="GO" id="GO:0000166">
    <property type="term" value="F:nucleotide binding"/>
    <property type="evidence" value="ECO:0007669"/>
    <property type="project" value="InterPro"/>
</dbReference>
<dbReference type="RefSeq" id="WP_011026981.1">
    <property type="nucleotide sequence ID" value="NZ_CM001889.1"/>
</dbReference>
<sequence length="417" mass="45653">MSTRDQIPDRHLRVGVVGVGQRADMAALVNRSGAARIVSCADPDPRGREDARRLFGADVVVHDRYERMLDDELDAVFVLTPDHLHTEPALCFLAAGVAVFVEKPLTITVADCDALLMAAFRSRTRLYVGHNLRHLPVLRRMRELIDDGAVGRVRAVWCRHFVGHGGDFYFKDWHAQRANTTGLLLQKGAHDLDVVHWLAGGFSRNVVAQGALAVYGDNPRRATQETVPPGQRMPDWFDPEVWPPSALRDLNPVVDVEDISMMLARLDNGVLASYQQCHFTPDYWRNYTVIGDEGRLENFGDGIDGDAARVDVWNRRRSGYRADADLSVPVVASDEETHGGADRALVEEFLRFAAAGGPTETSPVAAREAVAAAVAATTSLRSGSTPVDVPPLDPAIVRHFAEHQPAEGADGSGPQPR</sequence>
<name>A0A7U9DNS3_STRLI</name>
<dbReference type="InterPro" id="IPR051317">
    <property type="entry name" value="Gfo/Idh/MocA_oxidoreduct"/>
</dbReference>
<dbReference type="InterPro" id="IPR055170">
    <property type="entry name" value="GFO_IDH_MocA-like_dom"/>
</dbReference>
<dbReference type="Gene3D" id="3.40.50.720">
    <property type="entry name" value="NAD(P)-binding Rossmann-like Domain"/>
    <property type="match status" value="1"/>
</dbReference>